<evidence type="ECO:0000313" key="2">
    <source>
        <dbReference type="EMBL" id="QJA87543.1"/>
    </source>
</evidence>
<dbReference type="Gene3D" id="3.90.1530.10">
    <property type="entry name" value="Conserved hypothetical protein from pyrococcus furiosus pfu- 392566-001, ParB domain"/>
    <property type="match status" value="1"/>
</dbReference>
<dbReference type="InterPro" id="IPR003115">
    <property type="entry name" value="ParB_N"/>
</dbReference>
<organism evidence="2">
    <name type="scientific">viral metagenome</name>
    <dbReference type="NCBI Taxonomy" id="1070528"/>
    <lineage>
        <taxon>unclassified sequences</taxon>
        <taxon>metagenomes</taxon>
        <taxon>organismal metagenomes</taxon>
    </lineage>
</organism>
<protein>
    <recommendedName>
        <fullName evidence="1">ParB-like N-terminal domain-containing protein</fullName>
    </recommendedName>
</protein>
<accession>A0A6M3KZ96</accession>
<evidence type="ECO:0000259" key="1">
    <source>
        <dbReference type="SMART" id="SM00470"/>
    </source>
</evidence>
<feature type="domain" description="ParB-like N-terminal" evidence="1">
    <location>
        <begin position="21"/>
        <end position="107"/>
    </location>
</feature>
<dbReference type="InterPro" id="IPR036086">
    <property type="entry name" value="ParB/Sulfiredoxin_sf"/>
</dbReference>
<dbReference type="CDD" id="cd16403">
    <property type="entry name" value="ParB_N_like_MT"/>
    <property type="match status" value="1"/>
</dbReference>
<sequence>MAKKKPRAMIGDVSVWCVHDEIVACMALKPNPKNPNTHPTSQIEILGKIIQKQGWRAPITVSKRSGLIVKGHGRLEAALKVGITKAPIDYQDYESEAAEHADMVADNRLAELAETDITKMEVLLSELSDFDIDMELTGFNADDFQKITLKDQKDVNFENEINYEDDLTQIVLYCADIHLEGIKKKINAIKTEYPGLVVRVKNA</sequence>
<gene>
    <name evidence="2" type="ORF">MM415B02960_0001</name>
</gene>
<proteinExistence type="predicted"/>
<dbReference type="SUPFAM" id="SSF110849">
    <property type="entry name" value="ParB/Sulfiredoxin"/>
    <property type="match status" value="1"/>
</dbReference>
<name>A0A6M3KZ96_9ZZZZ</name>
<reference evidence="2" key="1">
    <citation type="submission" date="2020-03" db="EMBL/GenBank/DDBJ databases">
        <title>The deep terrestrial virosphere.</title>
        <authorList>
            <person name="Holmfeldt K."/>
            <person name="Nilsson E."/>
            <person name="Simone D."/>
            <person name="Lopez-Fernandez M."/>
            <person name="Wu X."/>
            <person name="de Brujin I."/>
            <person name="Lundin D."/>
            <person name="Andersson A."/>
            <person name="Bertilsson S."/>
            <person name="Dopson M."/>
        </authorList>
    </citation>
    <scope>NUCLEOTIDE SEQUENCE</scope>
    <source>
        <strain evidence="2">MM415B02960</strain>
    </source>
</reference>
<dbReference type="SMART" id="SM00470">
    <property type="entry name" value="ParB"/>
    <property type="match status" value="1"/>
</dbReference>
<dbReference type="EMBL" id="MT142715">
    <property type="protein sequence ID" value="QJA87543.1"/>
    <property type="molecule type" value="Genomic_DNA"/>
</dbReference>
<dbReference type="AlphaFoldDB" id="A0A6M3KZ96"/>